<name>A0A9X1LWM0_9MICO</name>
<accession>A0A9X1LWM0</accession>
<evidence type="ECO:0000313" key="3">
    <source>
        <dbReference type="Proteomes" id="UP001139354"/>
    </source>
</evidence>
<dbReference type="InterPro" id="IPR010359">
    <property type="entry name" value="IrrE_HExxH"/>
</dbReference>
<organism evidence="2 3">
    <name type="scientific">Microbacterium allomyrinae</name>
    <dbReference type="NCBI Taxonomy" id="2830666"/>
    <lineage>
        <taxon>Bacteria</taxon>
        <taxon>Bacillati</taxon>
        <taxon>Actinomycetota</taxon>
        <taxon>Actinomycetes</taxon>
        <taxon>Micrococcales</taxon>
        <taxon>Microbacteriaceae</taxon>
        <taxon>Microbacterium</taxon>
    </lineage>
</organism>
<dbReference type="Pfam" id="PF06114">
    <property type="entry name" value="Peptidase_M78"/>
    <property type="match status" value="1"/>
</dbReference>
<reference evidence="2" key="1">
    <citation type="submission" date="2021-04" db="EMBL/GenBank/DDBJ databases">
        <title>Microbacterium tenobrionis sp. nov. and Microbacterium allomyrinae sp. nov., isolated from larvae of Tenobrio molitor and Allomyrina dichotoma, respectively.</title>
        <authorList>
            <person name="Lee S.D."/>
        </authorList>
    </citation>
    <scope>NUCLEOTIDE SEQUENCE</scope>
    <source>
        <strain evidence="2">BWT-G7</strain>
    </source>
</reference>
<feature type="domain" description="IrrE N-terminal-like" evidence="1">
    <location>
        <begin position="6"/>
        <end position="57"/>
    </location>
</feature>
<proteinExistence type="predicted"/>
<keyword evidence="3" id="KW-1185">Reference proteome</keyword>
<evidence type="ECO:0000313" key="2">
    <source>
        <dbReference type="EMBL" id="MCC2033108.1"/>
    </source>
</evidence>
<evidence type="ECO:0000259" key="1">
    <source>
        <dbReference type="Pfam" id="PF06114"/>
    </source>
</evidence>
<gene>
    <name evidence="2" type="ORF">KEC57_13040</name>
</gene>
<sequence>MVVYDFTLTLAERRCVLAHELGHAFHDHRCRGDKAMEDAADVYAAHLLIDPVEYARAEAIHPSVDFIAEELCVEPDLVRVFQRSITRLRGVTYIRPRMGARQYRHSWSHA</sequence>
<dbReference type="EMBL" id="JAGTTN010000004">
    <property type="protein sequence ID" value="MCC2033108.1"/>
    <property type="molecule type" value="Genomic_DNA"/>
</dbReference>
<protein>
    <submittedName>
        <fullName evidence="2">ImmA/IrrE family metallo-endopeptidase</fullName>
    </submittedName>
</protein>
<dbReference type="Proteomes" id="UP001139354">
    <property type="component" value="Unassembled WGS sequence"/>
</dbReference>
<comment type="caution">
    <text evidence="2">The sequence shown here is derived from an EMBL/GenBank/DDBJ whole genome shotgun (WGS) entry which is preliminary data.</text>
</comment>
<dbReference type="AlphaFoldDB" id="A0A9X1LWM0"/>